<dbReference type="InterPro" id="IPR011033">
    <property type="entry name" value="PRC_barrel-like_sf"/>
</dbReference>
<dbReference type="Proteomes" id="UP000050331">
    <property type="component" value="Chromosome"/>
</dbReference>
<evidence type="ECO:0000313" key="1">
    <source>
        <dbReference type="EMBL" id="ALX48740.1"/>
    </source>
</evidence>
<dbReference type="AlphaFoldDB" id="A0A0U4FLW9"/>
<dbReference type="GO" id="GO:0030077">
    <property type="term" value="C:plasma membrane light-harvesting complex"/>
    <property type="evidence" value="ECO:0007669"/>
    <property type="project" value="InterPro"/>
</dbReference>
<dbReference type="STRING" id="1472767.AOX59_08990"/>
<reference evidence="1 2" key="1">
    <citation type="submission" date="2016-01" db="EMBL/GenBank/DDBJ databases">
        <title>Complete genome sequence of strain Lentibacillus amyloliquefaciens LAM0015T isolated from saline sediment.</title>
        <authorList>
            <person name="Wang J.-L."/>
            <person name="He M.-X."/>
        </authorList>
    </citation>
    <scope>NUCLEOTIDE SEQUENCE [LARGE SCALE GENOMIC DNA]</scope>
    <source>
        <strain evidence="1 2">LAM0015</strain>
    </source>
</reference>
<dbReference type="SUPFAM" id="SSF50346">
    <property type="entry name" value="PRC-barrel domain"/>
    <property type="match status" value="2"/>
</dbReference>
<sequence>MLYFTTDLNTYHIEASDGQMGKIQDLYFDDKKWVVRYAVLDARKWLPTRRILLSPAAFASIDTDNQQIDVKHDKETVRNSPSIPVDATFSKDLEMALTGYYGWSRYWLGGLLWGVEDMPGVNIDDQELEAQEMSNEPEHNLRSENDTWEFRVHANDGKIGDVADFIIDDSYWKIRYIVIQKAHLPSEDRFLALKVDIIQSVDWLGGDIYIDSDLEDLNDQTDYESKEAIIEAL</sequence>
<dbReference type="OrthoDB" id="9793882at2"/>
<gene>
    <name evidence="1" type="ORF">AOX59_08990</name>
</gene>
<dbReference type="KEGG" id="lao:AOX59_08990"/>
<dbReference type="RefSeq" id="WP_068444863.1">
    <property type="nucleotide sequence ID" value="NZ_CP013862.1"/>
</dbReference>
<dbReference type="GO" id="GO:0019684">
    <property type="term" value="P:photosynthesis, light reaction"/>
    <property type="evidence" value="ECO:0007669"/>
    <property type="project" value="InterPro"/>
</dbReference>
<dbReference type="Gene3D" id="3.90.50.10">
    <property type="entry name" value="Photosynthetic Reaction Center, subunit H, domain 2"/>
    <property type="match status" value="2"/>
</dbReference>
<name>A0A0U4FLW9_9BACI</name>
<organism evidence="1 2">
    <name type="scientific">Lentibacillus amyloliquefaciens</name>
    <dbReference type="NCBI Taxonomy" id="1472767"/>
    <lineage>
        <taxon>Bacteria</taxon>
        <taxon>Bacillati</taxon>
        <taxon>Bacillota</taxon>
        <taxon>Bacilli</taxon>
        <taxon>Bacillales</taxon>
        <taxon>Bacillaceae</taxon>
        <taxon>Lentibacillus</taxon>
    </lineage>
</organism>
<keyword evidence="2" id="KW-1185">Reference proteome</keyword>
<protein>
    <recommendedName>
        <fullName evidence="3">PRC-barrel domain-containing protein</fullName>
    </recommendedName>
</protein>
<evidence type="ECO:0008006" key="3">
    <source>
        <dbReference type="Google" id="ProtNLM"/>
    </source>
</evidence>
<proteinExistence type="predicted"/>
<evidence type="ECO:0000313" key="2">
    <source>
        <dbReference type="Proteomes" id="UP000050331"/>
    </source>
</evidence>
<accession>A0A0U4FLW9</accession>
<dbReference type="InterPro" id="IPR014747">
    <property type="entry name" value="Bac_photo_RC_H_C"/>
</dbReference>
<dbReference type="EMBL" id="CP013862">
    <property type="protein sequence ID" value="ALX48740.1"/>
    <property type="molecule type" value="Genomic_DNA"/>
</dbReference>